<dbReference type="InterPro" id="IPR000160">
    <property type="entry name" value="GGDEF_dom"/>
</dbReference>
<dbReference type="Gene3D" id="3.30.450.20">
    <property type="entry name" value="PAS domain"/>
    <property type="match status" value="2"/>
</dbReference>
<dbReference type="SMART" id="SM00267">
    <property type="entry name" value="GGDEF"/>
    <property type="match status" value="1"/>
</dbReference>
<dbReference type="SUPFAM" id="SSF55073">
    <property type="entry name" value="Nucleotide cyclase"/>
    <property type="match status" value="1"/>
</dbReference>
<dbReference type="PROSITE" id="PS50887">
    <property type="entry name" value="GGDEF"/>
    <property type="match status" value="1"/>
</dbReference>
<protein>
    <submittedName>
        <fullName evidence="3">PAS domain S-box-containing protein/diguanylate cyclase (GGDEF)-like protein</fullName>
    </submittedName>
</protein>
<dbReference type="Gene3D" id="3.30.70.270">
    <property type="match status" value="1"/>
</dbReference>
<dbReference type="NCBIfam" id="TIGR00229">
    <property type="entry name" value="sensory_box"/>
    <property type="match status" value="1"/>
</dbReference>
<comment type="caution">
    <text evidence="3">The sequence shown here is derived from an EMBL/GenBank/DDBJ whole genome shotgun (WGS) entry which is preliminary data.</text>
</comment>
<dbReference type="InterPro" id="IPR000700">
    <property type="entry name" value="PAS-assoc_C"/>
</dbReference>
<reference evidence="3 4" key="1">
    <citation type="submission" date="2019-03" db="EMBL/GenBank/DDBJ databases">
        <title>Genomic Encyclopedia of Type Strains, Phase IV (KMG-IV): sequencing the most valuable type-strain genomes for metagenomic binning, comparative biology and taxonomic classification.</title>
        <authorList>
            <person name="Goeker M."/>
        </authorList>
    </citation>
    <scope>NUCLEOTIDE SEQUENCE [LARGE SCALE GENOMIC DNA]</scope>
    <source>
        <strain evidence="3 4">DSM 15969</strain>
    </source>
</reference>
<dbReference type="Proteomes" id="UP000295063">
    <property type="component" value="Unassembled WGS sequence"/>
</dbReference>
<sequence length="461" mass="52965">MSPQSIMKLENQANQRLELSSAELAASLNHLDCALLLEDSRHNVLFINDSFCHMWHLPATDTFVGINGQELLKRFHPLVGSSRSFSRHITKVSGCRTKATNLEYRLTDGRVLGYNYMPVFIKNEFYGHLWQVSDITERKKTEAGLYQKQQLLELFFSQSLDGCFVMTLDQPVRWNDEIDKDAVLDYVMHHERLTRINPALINQYKTTHEQLIGKTPAELFTNNLDYAKSVWRQFFDAGRLRIDMQHSLSIGTELWIEGDYICLYDDAGNITGHFGIQRDITVHKKAEERIRYQAHHDSLTNLPNRLLFWDRLTIALSQAEQEETMMALLFLDCYQFKQVNDNFGHANGDRMLQLLAARLLEIVRKGDTVARLGGDEFVIILPRIRSYDEAQLVSQRILEAFRSPMRINDNIVQIGVSIGISIYPFDGDNAEEMLLSADKAMYQAKSSGSHAFRFYGLPATT</sequence>
<dbReference type="SUPFAM" id="SSF55785">
    <property type="entry name" value="PYP-like sensor domain (PAS domain)"/>
    <property type="match status" value="2"/>
</dbReference>
<feature type="domain" description="PAC" evidence="1">
    <location>
        <begin position="240"/>
        <end position="292"/>
    </location>
</feature>
<dbReference type="Pfam" id="PF00990">
    <property type="entry name" value="GGDEF"/>
    <property type="match status" value="1"/>
</dbReference>
<feature type="domain" description="GGDEF" evidence="2">
    <location>
        <begin position="324"/>
        <end position="457"/>
    </location>
</feature>
<dbReference type="CDD" id="cd01949">
    <property type="entry name" value="GGDEF"/>
    <property type="match status" value="1"/>
</dbReference>
<dbReference type="InterPro" id="IPR043128">
    <property type="entry name" value="Rev_trsase/Diguanyl_cyclase"/>
</dbReference>
<dbReference type="Pfam" id="PF13426">
    <property type="entry name" value="PAS_9"/>
    <property type="match status" value="1"/>
</dbReference>
<dbReference type="PANTHER" id="PTHR46663:SF3">
    <property type="entry name" value="SLL0267 PROTEIN"/>
    <property type="match status" value="1"/>
</dbReference>
<dbReference type="InterPro" id="IPR029787">
    <property type="entry name" value="Nucleotide_cyclase"/>
</dbReference>
<proteinExistence type="predicted"/>
<accession>A0A4R1PZ06</accession>
<dbReference type="NCBIfam" id="TIGR00254">
    <property type="entry name" value="GGDEF"/>
    <property type="match status" value="1"/>
</dbReference>
<evidence type="ECO:0000313" key="3">
    <source>
        <dbReference type="EMBL" id="TCL38101.1"/>
    </source>
</evidence>
<organism evidence="3 4">
    <name type="scientific">Anaerospora hongkongensis</name>
    <dbReference type="NCBI Taxonomy" id="244830"/>
    <lineage>
        <taxon>Bacteria</taxon>
        <taxon>Bacillati</taxon>
        <taxon>Bacillota</taxon>
        <taxon>Negativicutes</taxon>
        <taxon>Selenomonadales</taxon>
        <taxon>Sporomusaceae</taxon>
        <taxon>Anaerospora</taxon>
    </lineage>
</organism>
<dbReference type="InterPro" id="IPR000014">
    <property type="entry name" value="PAS"/>
</dbReference>
<evidence type="ECO:0000313" key="4">
    <source>
        <dbReference type="Proteomes" id="UP000295063"/>
    </source>
</evidence>
<dbReference type="FunFam" id="3.30.70.270:FF:000001">
    <property type="entry name" value="Diguanylate cyclase domain protein"/>
    <property type="match status" value="1"/>
</dbReference>
<evidence type="ECO:0000259" key="2">
    <source>
        <dbReference type="PROSITE" id="PS50887"/>
    </source>
</evidence>
<dbReference type="PANTHER" id="PTHR46663">
    <property type="entry name" value="DIGUANYLATE CYCLASE DGCT-RELATED"/>
    <property type="match status" value="1"/>
</dbReference>
<dbReference type="InterPro" id="IPR052163">
    <property type="entry name" value="DGC-Regulatory_Protein"/>
</dbReference>
<evidence type="ECO:0000259" key="1">
    <source>
        <dbReference type="PROSITE" id="PS50113"/>
    </source>
</evidence>
<dbReference type="RefSeq" id="WP_132077563.1">
    <property type="nucleotide sequence ID" value="NZ_SLUI01000004.1"/>
</dbReference>
<dbReference type="OrthoDB" id="9759607at2"/>
<keyword evidence="4" id="KW-1185">Reference proteome</keyword>
<dbReference type="InterPro" id="IPR035965">
    <property type="entry name" value="PAS-like_dom_sf"/>
</dbReference>
<dbReference type="AlphaFoldDB" id="A0A4R1PZ06"/>
<dbReference type="EMBL" id="SLUI01000004">
    <property type="protein sequence ID" value="TCL38101.1"/>
    <property type="molecule type" value="Genomic_DNA"/>
</dbReference>
<dbReference type="PROSITE" id="PS50113">
    <property type="entry name" value="PAC"/>
    <property type="match status" value="1"/>
</dbReference>
<gene>
    <name evidence="3" type="ORF">EV210_10467</name>
</gene>
<name>A0A4R1PZ06_9FIRM</name>